<dbReference type="Proteomes" id="UP000272942">
    <property type="component" value="Unassembled WGS sequence"/>
</dbReference>
<protein>
    <submittedName>
        <fullName evidence="3">Reverse transcriptase</fullName>
    </submittedName>
</protein>
<reference evidence="3" key="1">
    <citation type="submission" date="2016-06" db="UniProtKB">
        <authorList>
            <consortium name="WormBaseParasite"/>
        </authorList>
    </citation>
    <scope>IDENTIFICATION</scope>
</reference>
<evidence type="ECO:0000313" key="3">
    <source>
        <dbReference type="WBParaSite" id="ECPE_0001083601-mRNA-1"/>
    </source>
</evidence>
<keyword evidence="2" id="KW-1185">Reference proteome</keyword>
<dbReference type="InterPro" id="IPR008042">
    <property type="entry name" value="Retrotrans_Pao"/>
</dbReference>
<accession>A0A183AV18</accession>
<name>A0A183AV18_9TREM</name>
<proteinExistence type="predicted"/>
<dbReference type="EMBL" id="UZAN01049708">
    <property type="protein sequence ID" value="VDP87645.1"/>
    <property type="molecule type" value="Genomic_DNA"/>
</dbReference>
<dbReference type="WBParaSite" id="ECPE_0001083601-mRNA-1">
    <property type="protein sequence ID" value="ECPE_0001083601-mRNA-1"/>
    <property type="gene ID" value="ECPE_0001083601"/>
</dbReference>
<dbReference type="OrthoDB" id="10067762at2759"/>
<dbReference type="AlphaFoldDB" id="A0A183AV18"/>
<evidence type="ECO:0000313" key="2">
    <source>
        <dbReference type="Proteomes" id="UP000272942"/>
    </source>
</evidence>
<dbReference type="PANTHER" id="PTHR47331">
    <property type="entry name" value="PHD-TYPE DOMAIN-CONTAINING PROTEIN"/>
    <property type="match status" value="1"/>
</dbReference>
<dbReference type="Pfam" id="PF05380">
    <property type="entry name" value="Peptidase_A17"/>
    <property type="match status" value="1"/>
</dbReference>
<sequence length="198" mass="22198">MERGVRRVHLSTKATRVESHLTWAAVGGIQRIRLARVCRAIVVVEKGPPSTTLSRNDRVGSTLRPSGPDGLRAIVTSLSKLGEIRIPRRLSRSNQATKGELHLFEASETGYGAEVYVCWQHVNGEHKTELSFAKARVAPLKCVLIPHLELTAAVLAVRIVKELRQCFRTFEERVNFRADSTIVKHYVNDVNTRFSTFV</sequence>
<gene>
    <name evidence="1" type="ORF">ECPE_LOCUS10803</name>
</gene>
<organism evidence="3">
    <name type="scientific">Echinostoma caproni</name>
    <dbReference type="NCBI Taxonomy" id="27848"/>
    <lineage>
        <taxon>Eukaryota</taxon>
        <taxon>Metazoa</taxon>
        <taxon>Spiralia</taxon>
        <taxon>Lophotrochozoa</taxon>
        <taxon>Platyhelminthes</taxon>
        <taxon>Trematoda</taxon>
        <taxon>Digenea</taxon>
        <taxon>Plagiorchiida</taxon>
        <taxon>Echinostomata</taxon>
        <taxon>Echinostomatoidea</taxon>
        <taxon>Echinostomatidae</taxon>
        <taxon>Echinostoma</taxon>
    </lineage>
</organism>
<reference evidence="1 2" key="2">
    <citation type="submission" date="2018-11" db="EMBL/GenBank/DDBJ databases">
        <authorList>
            <consortium name="Pathogen Informatics"/>
        </authorList>
    </citation>
    <scope>NUCLEOTIDE SEQUENCE [LARGE SCALE GENOMIC DNA]</scope>
    <source>
        <strain evidence="1 2">Egypt</strain>
    </source>
</reference>
<evidence type="ECO:0000313" key="1">
    <source>
        <dbReference type="EMBL" id="VDP87645.1"/>
    </source>
</evidence>